<keyword evidence="1" id="KW-1133">Transmembrane helix</keyword>
<dbReference type="Pfam" id="PF02517">
    <property type="entry name" value="Rce1-like"/>
    <property type="match status" value="1"/>
</dbReference>
<dbReference type="GO" id="GO:0004175">
    <property type="term" value="F:endopeptidase activity"/>
    <property type="evidence" value="ECO:0007669"/>
    <property type="project" value="UniProtKB-ARBA"/>
</dbReference>
<proteinExistence type="predicted"/>
<feature type="transmembrane region" description="Helical" evidence="1">
    <location>
        <begin position="181"/>
        <end position="199"/>
    </location>
</feature>
<keyword evidence="1" id="KW-0812">Transmembrane</keyword>
<feature type="transmembrane region" description="Helical" evidence="1">
    <location>
        <begin position="104"/>
        <end position="126"/>
    </location>
</feature>
<dbReference type="InterPro" id="IPR003675">
    <property type="entry name" value="Rce1/LyrA-like_dom"/>
</dbReference>
<keyword evidence="4" id="KW-1185">Reference proteome</keyword>
<reference evidence="3" key="1">
    <citation type="journal article" date="2014" name="Int. J. Syst. Evol. Microbiol.">
        <title>Complete genome sequence of Corynebacterium casei LMG S-19264T (=DSM 44701T), isolated from a smear-ripened cheese.</title>
        <authorList>
            <consortium name="US DOE Joint Genome Institute (JGI-PGF)"/>
            <person name="Walter F."/>
            <person name="Albersmeier A."/>
            <person name="Kalinowski J."/>
            <person name="Ruckert C."/>
        </authorList>
    </citation>
    <scope>NUCLEOTIDE SEQUENCE</scope>
    <source>
        <strain evidence="3">KCTC 42731</strain>
    </source>
</reference>
<name>A0A919EQI8_9GAMM</name>
<dbReference type="RefSeq" id="WP_189774942.1">
    <property type="nucleotide sequence ID" value="NZ_BNCK01000017.1"/>
</dbReference>
<reference evidence="3" key="2">
    <citation type="submission" date="2020-09" db="EMBL/GenBank/DDBJ databases">
        <authorList>
            <person name="Sun Q."/>
            <person name="Kim S."/>
        </authorList>
    </citation>
    <scope>NUCLEOTIDE SEQUENCE</scope>
    <source>
        <strain evidence="3">KCTC 42731</strain>
    </source>
</reference>
<gene>
    <name evidence="3" type="ORF">GCM10017161_42460</name>
</gene>
<feature type="domain" description="CAAX prenyl protease 2/Lysostaphin resistance protein A-like" evidence="2">
    <location>
        <begin position="102"/>
        <end position="194"/>
    </location>
</feature>
<dbReference type="Proteomes" id="UP000623842">
    <property type="component" value="Unassembled WGS sequence"/>
</dbReference>
<protein>
    <recommendedName>
        <fullName evidence="2">CAAX prenyl protease 2/Lysostaphin resistance protein A-like domain-containing protein</fullName>
    </recommendedName>
</protein>
<evidence type="ECO:0000313" key="3">
    <source>
        <dbReference type="EMBL" id="GHG08196.1"/>
    </source>
</evidence>
<feature type="transmembrane region" description="Helical" evidence="1">
    <location>
        <begin position="31"/>
        <end position="52"/>
    </location>
</feature>
<keyword evidence="1" id="KW-0472">Membrane</keyword>
<feature type="transmembrane region" description="Helical" evidence="1">
    <location>
        <begin position="72"/>
        <end position="92"/>
    </location>
</feature>
<dbReference type="EMBL" id="BNCK01000017">
    <property type="protein sequence ID" value="GHG08196.1"/>
    <property type="molecule type" value="Genomic_DNA"/>
</dbReference>
<evidence type="ECO:0000313" key="4">
    <source>
        <dbReference type="Proteomes" id="UP000623842"/>
    </source>
</evidence>
<accession>A0A919EQI8</accession>
<sequence>MKISIAIATSILILFLPVLFAIIISKQLYGQSQYVMELGYYFSLFVTALCIFKKNDHNPIMFSLKLNQNIVLCFGIVYLIDQLAFFLSPLSISPTNTVVGVELILEFVGTVLLAPIAEEFAFRVVLYKKIEQAFNKTIALILTNSLWTSLHFSNELSIVHYLAYFLSGVVFSHFMSKAHGFITVVIAHSLLNLLFFVSIH</sequence>
<comment type="caution">
    <text evidence="3">The sequence shown here is derived from an EMBL/GenBank/DDBJ whole genome shotgun (WGS) entry which is preliminary data.</text>
</comment>
<dbReference type="GO" id="GO:0080120">
    <property type="term" value="P:CAAX-box protein maturation"/>
    <property type="evidence" value="ECO:0007669"/>
    <property type="project" value="UniProtKB-ARBA"/>
</dbReference>
<feature type="transmembrane region" description="Helical" evidence="1">
    <location>
        <begin position="133"/>
        <end position="152"/>
    </location>
</feature>
<dbReference type="AlphaFoldDB" id="A0A919EQI8"/>
<organism evidence="3 4">
    <name type="scientific">Thalassotalea marina</name>
    <dbReference type="NCBI Taxonomy" id="1673741"/>
    <lineage>
        <taxon>Bacteria</taxon>
        <taxon>Pseudomonadati</taxon>
        <taxon>Pseudomonadota</taxon>
        <taxon>Gammaproteobacteria</taxon>
        <taxon>Alteromonadales</taxon>
        <taxon>Colwelliaceae</taxon>
        <taxon>Thalassotalea</taxon>
    </lineage>
</organism>
<evidence type="ECO:0000256" key="1">
    <source>
        <dbReference type="SAM" id="Phobius"/>
    </source>
</evidence>
<evidence type="ECO:0000259" key="2">
    <source>
        <dbReference type="Pfam" id="PF02517"/>
    </source>
</evidence>